<dbReference type="PANTHER" id="PTHR33383:SF1">
    <property type="entry name" value="MEMBRANE PROTEIN INSERTION EFFICIENCY FACTOR-RELATED"/>
    <property type="match status" value="1"/>
</dbReference>
<evidence type="ECO:0000313" key="5">
    <source>
        <dbReference type="Proteomes" id="UP001198893"/>
    </source>
</evidence>
<dbReference type="AlphaFoldDB" id="A0AAW4WFD1"/>
<gene>
    <name evidence="3" type="primary">yidD</name>
    <name evidence="3" type="ORF">LKD47_14480</name>
    <name evidence="4" type="ORF">OCV43_12515</name>
</gene>
<dbReference type="InterPro" id="IPR002696">
    <property type="entry name" value="Membr_insert_effic_factor_YidD"/>
</dbReference>
<dbReference type="EMBL" id="JAOQKI010000024">
    <property type="protein sequence ID" value="MCU6718078.1"/>
    <property type="molecule type" value="Genomic_DNA"/>
</dbReference>
<dbReference type="SMART" id="SM01234">
    <property type="entry name" value="Haemolytic"/>
    <property type="match status" value="1"/>
</dbReference>
<dbReference type="HAMAP" id="MF_00386">
    <property type="entry name" value="UPF0161_YidD"/>
    <property type="match status" value="1"/>
</dbReference>
<sequence>MILKKILIAIIKFYRKYLSPMKTTKCPYCPTCSTYGLIAVEKYGAVKGGALALWRILRCNPFSKGGYDPVP</sequence>
<comment type="caution">
    <text evidence="3">The sequence shown here is derived from an EMBL/GenBank/DDBJ whole genome shotgun (WGS) entry which is preliminary data.</text>
</comment>
<comment type="function">
    <text evidence="2">Could be involved in insertion of integral membrane proteins into the membrane.</text>
</comment>
<evidence type="ECO:0000256" key="1">
    <source>
        <dbReference type="ARBA" id="ARBA00023136"/>
    </source>
</evidence>
<evidence type="ECO:0000313" key="3">
    <source>
        <dbReference type="EMBL" id="MCC2243485.1"/>
    </source>
</evidence>
<keyword evidence="1 2" id="KW-0472">Membrane</keyword>
<comment type="subcellular location">
    <subcellularLocation>
        <location evidence="2">Cell membrane</location>
        <topology evidence="2">Peripheral membrane protein</topology>
        <orientation evidence="2">Cytoplasmic side</orientation>
    </subcellularLocation>
</comment>
<protein>
    <recommendedName>
        <fullName evidence="2">Putative membrane protein insertion efficiency factor</fullName>
    </recommendedName>
</protein>
<dbReference type="Pfam" id="PF01809">
    <property type="entry name" value="YidD"/>
    <property type="match status" value="1"/>
</dbReference>
<keyword evidence="6" id="KW-1185">Reference proteome</keyword>
<evidence type="ECO:0000313" key="4">
    <source>
        <dbReference type="EMBL" id="MCU6718078.1"/>
    </source>
</evidence>
<reference evidence="3" key="2">
    <citation type="submission" date="2021-10" db="EMBL/GenBank/DDBJ databases">
        <title>Anaerobic single-cell dispensing facilitates the cultivation of human gut bacteria.</title>
        <authorList>
            <person name="Afrizal A."/>
        </authorList>
    </citation>
    <scope>NUCLEOTIDE SEQUENCE</scope>
    <source>
        <strain evidence="3">CLA-AA-H204</strain>
    </source>
</reference>
<name>A0AAW4WFD1_9FIRM</name>
<dbReference type="PANTHER" id="PTHR33383">
    <property type="entry name" value="MEMBRANE PROTEIN INSERTION EFFICIENCY FACTOR-RELATED"/>
    <property type="match status" value="1"/>
</dbReference>
<dbReference type="GO" id="GO:0005886">
    <property type="term" value="C:plasma membrane"/>
    <property type="evidence" value="ECO:0007669"/>
    <property type="project" value="UniProtKB-SubCell"/>
</dbReference>
<dbReference type="Proteomes" id="UP001198893">
    <property type="component" value="Unassembled WGS sequence"/>
</dbReference>
<reference evidence="4" key="3">
    <citation type="submission" date="2022-09" db="EMBL/GenBank/DDBJ databases">
        <authorList>
            <person name="Hitch T.C.A."/>
        </authorList>
    </citation>
    <scope>NUCLEOTIDE SEQUENCE</scope>
    <source>
        <strain evidence="4">Sanger_19</strain>
    </source>
</reference>
<evidence type="ECO:0000313" key="6">
    <source>
        <dbReference type="Proteomes" id="UP001209666"/>
    </source>
</evidence>
<accession>A0AAW4WFD1</accession>
<dbReference type="RefSeq" id="WP_022242297.1">
    <property type="nucleotide sequence ID" value="NZ_JAJEQW010000023.1"/>
</dbReference>
<organism evidence="3 5">
    <name type="scientific">Roseburia amylophila</name>
    <dbReference type="NCBI Taxonomy" id="2981794"/>
    <lineage>
        <taxon>Bacteria</taxon>
        <taxon>Bacillati</taxon>
        <taxon>Bacillota</taxon>
        <taxon>Clostridia</taxon>
        <taxon>Lachnospirales</taxon>
        <taxon>Lachnospiraceae</taxon>
        <taxon>Roseburia</taxon>
    </lineage>
</organism>
<evidence type="ECO:0000256" key="2">
    <source>
        <dbReference type="HAMAP-Rule" id="MF_00386"/>
    </source>
</evidence>
<comment type="similarity">
    <text evidence="2">Belongs to the UPF0161 family.</text>
</comment>
<proteinExistence type="inferred from homology"/>
<dbReference type="EMBL" id="JAJEQW010000023">
    <property type="protein sequence ID" value="MCC2243485.1"/>
    <property type="molecule type" value="Genomic_DNA"/>
</dbReference>
<dbReference type="NCBIfam" id="TIGR00278">
    <property type="entry name" value="membrane protein insertion efficiency factor YidD"/>
    <property type="match status" value="1"/>
</dbReference>
<keyword evidence="2" id="KW-1003">Cell membrane</keyword>
<reference evidence="4 6" key="1">
    <citation type="journal article" date="2021" name="ISME Commun">
        <title>Automated analysis of genomic sequences facilitates high-throughput and comprehensive description of bacteria.</title>
        <authorList>
            <person name="Hitch T.C.A."/>
        </authorList>
    </citation>
    <scope>NUCLEOTIDE SEQUENCE [LARGE SCALE GENOMIC DNA]</scope>
    <source>
        <strain evidence="4 6">Sanger_19</strain>
    </source>
</reference>
<dbReference type="Proteomes" id="UP001209666">
    <property type="component" value="Unassembled WGS sequence"/>
</dbReference>